<evidence type="ECO:0000313" key="1">
    <source>
        <dbReference type="EMBL" id="ERN00578.1"/>
    </source>
</evidence>
<dbReference type="AlphaFoldDB" id="W1NY42"/>
<sequence length="171" mass="19526">MEKGASCPGGPEIPTLLNRRDNIYHRRSGKEMYENPLRIDEKANAAASWPLTNNDQIDLVRRSGLYPLTIVPMSHHDRGTLSIMIERCCAEKNTKYFNIDIEVMMLTLEDAWKIIQLRMTSVVVTLRRVEKYEDYIGHMLGQLPPGDEDAIEELELDEYTTHPHIGSTKGA</sequence>
<keyword evidence="2" id="KW-1185">Reference proteome</keyword>
<proteinExistence type="predicted"/>
<accession>W1NY42</accession>
<name>W1NY42_AMBTC</name>
<protein>
    <submittedName>
        <fullName evidence="1">Uncharacterized protein</fullName>
    </submittedName>
</protein>
<organism evidence="1 2">
    <name type="scientific">Amborella trichopoda</name>
    <dbReference type="NCBI Taxonomy" id="13333"/>
    <lineage>
        <taxon>Eukaryota</taxon>
        <taxon>Viridiplantae</taxon>
        <taxon>Streptophyta</taxon>
        <taxon>Embryophyta</taxon>
        <taxon>Tracheophyta</taxon>
        <taxon>Spermatophyta</taxon>
        <taxon>Magnoliopsida</taxon>
        <taxon>Amborellales</taxon>
        <taxon>Amborellaceae</taxon>
        <taxon>Amborella</taxon>
    </lineage>
</organism>
<dbReference type="EMBL" id="KI394855">
    <property type="protein sequence ID" value="ERN00578.1"/>
    <property type="molecule type" value="Genomic_DNA"/>
</dbReference>
<evidence type="ECO:0000313" key="2">
    <source>
        <dbReference type="Proteomes" id="UP000017836"/>
    </source>
</evidence>
<dbReference type="Gramene" id="ERN00578">
    <property type="protein sequence ID" value="ERN00578"/>
    <property type="gene ID" value="AMTR_s00091p00023430"/>
</dbReference>
<reference evidence="2" key="1">
    <citation type="journal article" date="2013" name="Science">
        <title>The Amborella genome and the evolution of flowering plants.</title>
        <authorList>
            <consortium name="Amborella Genome Project"/>
        </authorList>
    </citation>
    <scope>NUCLEOTIDE SEQUENCE [LARGE SCALE GENOMIC DNA]</scope>
</reference>
<dbReference type="Proteomes" id="UP000017836">
    <property type="component" value="Unassembled WGS sequence"/>
</dbReference>
<dbReference type="HOGENOM" id="CLU_1564989_0_0_1"/>
<gene>
    <name evidence="1" type="ORF">AMTR_s00091p00023430</name>
</gene>